<protein>
    <submittedName>
        <fullName evidence="1">Jg21920 protein</fullName>
    </submittedName>
</protein>
<accession>A0A8S4QKS4</accession>
<evidence type="ECO:0000313" key="2">
    <source>
        <dbReference type="Proteomes" id="UP000838756"/>
    </source>
</evidence>
<evidence type="ECO:0000313" key="1">
    <source>
        <dbReference type="EMBL" id="CAH2211044.1"/>
    </source>
</evidence>
<proteinExistence type="predicted"/>
<name>A0A8S4QKS4_9NEOP</name>
<keyword evidence="2" id="KW-1185">Reference proteome</keyword>
<dbReference type="Proteomes" id="UP000838756">
    <property type="component" value="Unassembled WGS sequence"/>
</dbReference>
<dbReference type="AlphaFoldDB" id="A0A8S4QKS4"/>
<sequence length="523" mass="60233">MDFKNVDKSKSSMVGKTTSNKRSFSNVAFQTSVAKKRGVYVEKKIQSAIDNREAKDVLIQNKPPRRPRPGQKKFLASVLTILSKSTTGTQHPEIHDSANDNVTKFKPQCRKTNNSEFRILHRTNQTKKNKYRSRVLNDEMLQSDKEQLIILEPRKEITVTPSNNSVQIKPASDVIKLTNENEPERNAIREILEHNIVAERVTQNIFESKSKKEKKLRVNDEPETIASQIAKEDKNMYNFFVDLLEKTISVYDVRTENHNELPAVREVSRTAFEIDDAVVKKLDIKKDSPSPDNISYTSKHRYAFDVSNNLPIDLKPSVYTRCSPVKPKIKAKSFVYSKNIIREAKLAPKSKSFEINNKYNKKSNKKEIINLLKEELAKDTNTFNEPDSLYDALKVIAKNKKRNEKSIHYVNKITNSQNVLDKECMFERRTVISFGSKRKNTVRNNRKCVKDLRKSHSPSNHSLEVYGYDYEQPVKLPEVKREKRIILNYHSSPSVSELNLEDGNASISNIFGSSSSDILDFYR</sequence>
<dbReference type="OrthoDB" id="7491828at2759"/>
<organism evidence="1 2">
    <name type="scientific">Pararge aegeria aegeria</name>
    <dbReference type="NCBI Taxonomy" id="348720"/>
    <lineage>
        <taxon>Eukaryota</taxon>
        <taxon>Metazoa</taxon>
        <taxon>Ecdysozoa</taxon>
        <taxon>Arthropoda</taxon>
        <taxon>Hexapoda</taxon>
        <taxon>Insecta</taxon>
        <taxon>Pterygota</taxon>
        <taxon>Neoptera</taxon>
        <taxon>Endopterygota</taxon>
        <taxon>Lepidoptera</taxon>
        <taxon>Glossata</taxon>
        <taxon>Ditrysia</taxon>
        <taxon>Papilionoidea</taxon>
        <taxon>Nymphalidae</taxon>
        <taxon>Satyrinae</taxon>
        <taxon>Satyrini</taxon>
        <taxon>Parargina</taxon>
        <taxon>Pararge</taxon>
    </lineage>
</organism>
<comment type="caution">
    <text evidence="1">The sequence shown here is derived from an EMBL/GenBank/DDBJ whole genome shotgun (WGS) entry which is preliminary data.</text>
</comment>
<reference evidence="1" key="1">
    <citation type="submission" date="2022-03" db="EMBL/GenBank/DDBJ databases">
        <authorList>
            <person name="Lindestad O."/>
        </authorList>
    </citation>
    <scope>NUCLEOTIDE SEQUENCE</scope>
</reference>
<gene>
    <name evidence="1" type="primary">jg21920</name>
    <name evidence="1" type="ORF">PAEG_LOCUS2890</name>
</gene>
<dbReference type="EMBL" id="CAKXAJ010009000">
    <property type="protein sequence ID" value="CAH2211044.1"/>
    <property type="molecule type" value="Genomic_DNA"/>
</dbReference>